<dbReference type="InterPro" id="IPR029063">
    <property type="entry name" value="SAM-dependent_MTases_sf"/>
</dbReference>
<evidence type="ECO:0000313" key="2">
    <source>
        <dbReference type="EMBL" id="SHI85909.1"/>
    </source>
</evidence>
<dbReference type="PANTHER" id="PTHR43667">
    <property type="entry name" value="CYCLOPROPANE-FATTY-ACYL-PHOSPHOLIPID SYNTHASE"/>
    <property type="match status" value="1"/>
</dbReference>
<name>A0A1M6EKF3_9FIRM</name>
<dbReference type="EMBL" id="FQYT01000008">
    <property type="protein sequence ID" value="SHI85909.1"/>
    <property type="molecule type" value="Genomic_DNA"/>
</dbReference>
<dbReference type="Proteomes" id="UP000184342">
    <property type="component" value="Unassembled WGS sequence"/>
</dbReference>
<evidence type="ECO:0000259" key="1">
    <source>
        <dbReference type="Pfam" id="PF13649"/>
    </source>
</evidence>
<dbReference type="RefSeq" id="WP_073993197.1">
    <property type="nucleotide sequence ID" value="NZ_FQYT01000008.1"/>
</dbReference>
<dbReference type="CDD" id="cd02440">
    <property type="entry name" value="AdoMet_MTases"/>
    <property type="match status" value="1"/>
</dbReference>
<keyword evidence="3" id="KW-1185">Reference proteome</keyword>
<dbReference type="SUPFAM" id="SSF53335">
    <property type="entry name" value="S-adenosyl-L-methionine-dependent methyltransferases"/>
    <property type="match status" value="1"/>
</dbReference>
<dbReference type="Gene3D" id="3.40.50.150">
    <property type="entry name" value="Vaccinia Virus protein VP39"/>
    <property type="match status" value="1"/>
</dbReference>
<dbReference type="AlphaFoldDB" id="A0A1M6EKF3"/>
<proteinExistence type="predicted"/>
<feature type="domain" description="Methyltransferase" evidence="1">
    <location>
        <begin position="70"/>
        <end position="128"/>
    </location>
</feature>
<organism evidence="2 3">
    <name type="scientific">Parasporobacterium paucivorans DSM 15970</name>
    <dbReference type="NCBI Taxonomy" id="1122934"/>
    <lineage>
        <taxon>Bacteria</taxon>
        <taxon>Bacillati</taxon>
        <taxon>Bacillota</taxon>
        <taxon>Clostridia</taxon>
        <taxon>Lachnospirales</taxon>
        <taxon>Lachnospiraceae</taxon>
        <taxon>Parasporobacterium</taxon>
    </lineage>
</organism>
<dbReference type="STRING" id="1122934.SAMN02745691_00933"/>
<sequence>MWRDAKYWEEEWTEAYRRSIYRRQRISDNTSWWDKRAPGFAARTEDKSKNDSILNQILATSFIDKSTDLLDIGCGTGNYAIPLSSRFRKIVALDSSPVMLSILKKRAEAMNIHNIETVCMAWDDIYLNEMDWMKKFGLVIAIKTPGISNAETLEKMCEASSHGCFYNGFISKYDMDQQELWRIIFDEEKPEFPSDPFYIFHLLYAWGYLPSMDIKKIEKSKKMKISEATENLQLMMKNYKDLPDSTDRIVEQYVKNNAFRNEFISRGSSVEGNVIWSV</sequence>
<dbReference type="PANTHER" id="PTHR43667:SF2">
    <property type="entry name" value="FATTY ACID C-METHYL TRANSFERASE"/>
    <property type="match status" value="1"/>
</dbReference>
<dbReference type="Pfam" id="PF13649">
    <property type="entry name" value="Methyltransf_25"/>
    <property type="match status" value="1"/>
</dbReference>
<gene>
    <name evidence="2" type="ORF">SAMN02745691_00933</name>
</gene>
<accession>A0A1M6EKF3</accession>
<dbReference type="InterPro" id="IPR041698">
    <property type="entry name" value="Methyltransf_25"/>
</dbReference>
<keyword evidence="2" id="KW-0808">Transferase</keyword>
<dbReference type="GO" id="GO:0008168">
    <property type="term" value="F:methyltransferase activity"/>
    <property type="evidence" value="ECO:0007669"/>
    <property type="project" value="UniProtKB-KW"/>
</dbReference>
<reference evidence="2 3" key="1">
    <citation type="submission" date="2016-11" db="EMBL/GenBank/DDBJ databases">
        <authorList>
            <person name="Jaros S."/>
            <person name="Januszkiewicz K."/>
            <person name="Wedrychowicz H."/>
        </authorList>
    </citation>
    <scope>NUCLEOTIDE SEQUENCE [LARGE SCALE GENOMIC DNA]</scope>
    <source>
        <strain evidence="2 3">DSM 15970</strain>
    </source>
</reference>
<dbReference type="GO" id="GO:0032259">
    <property type="term" value="P:methylation"/>
    <property type="evidence" value="ECO:0007669"/>
    <property type="project" value="UniProtKB-KW"/>
</dbReference>
<dbReference type="InterPro" id="IPR050723">
    <property type="entry name" value="CFA/CMAS"/>
</dbReference>
<keyword evidence="2" id="KW-0489">Methyltransferase</keyword>
<evidence type="ECO:0000313" key="3">
    <source>
        <dbReference type="Proteomes" id="UP000184342"/>
    </source>
</evidence>
<dbReference type="OrthoDB" id="5522265at2"/>
<protein>
    <submittedName>
        <fullName evidence="2">Methyltransferase domain-containing protein</fullName>
    </submittedName>
</protein>